<gene>
    <name evidence="8" type="primary">rnr</name>
    <name evidence="11" type="ORF">SAMN05421780_103137</name>
</gene>
<comment type="catalytic activity">
    <reaction evidence="1 8">
        <text>Exonucleolytic cleavage in the 3'- to 5'-direction to yield nucleoside 5'-phosphates.</text>
        <dbReference type="EC" id="3.1.13.1"/>
    </reaction>
</comment>
<dbReference type="SUPFAM" id="SSF50249">
    <property type="entry name" value="Nucleic acid-binding proteins"/>
    <property type="match status" value="4"/>
</dbReference>
<evidence type="ECO:0000256" key="8">
    <source>
        <dbReference type="HAMAP-Rule" id="MF_01895"/>
    </source>
</evidence>
<evidence type="ECO:0000259" key="10">
    <source>
        <dbReference type="PROSITE" id="PS50126"/>
    </source>
</evidence>
<dbReference type="SMART" id="SM00316">
    <property type="entry name" value="S1"/>
    <property type="match status" value="1"/>
</dbReference>
<dbReference type="GO" id="GO:0005829">
    <property type="term" value="C:cytosol"/>
    <property type="evidence" value="ECO:0007669"/>
    <property type="project" value="TreeGrafter"/>
</dbReference>
<dbReference type="EMBL" id="FOLE01000003">
    <property type="protein sequence ID" value="SFC16659.1"/>
    <property type="molecule type" value="Genomic_DNA"/>
</dbReference>
<keyword evidence="6 8" id="KW-0269">Exonuclease</keyword>
<dbReference type="GO" id="GO:0006402">
    <property type="term" value="P:mRNA catabolic process"/>
    <property type="evidence" value="ECO:0007669"/>
    <property type="project" value="TreeGrafter"/>
</dbReference>
<accession>A0A1I1GXT2</accession>
<dbReference type="PANTHER" id="PTHR23355:SF9">
    <property type="entry name" value="DIS3-LIKE EXONUCLEASE 2"/>
    <property type="match status" value="1"/>
</dbReference>
<dbReference type="Gene3D" id="2.40.50.140">
    <property type="entry name" value="Nucleic acid-binding proteins"/>
    <property type="match status" value="3"/>
</dbReference>
<evidence type="ECO:0000256" key="2">
    <source>
        <dbReference type="ARBA" id="ARBA00004496"/>
    </source>
</evidence>
<dbReference type="Pfam" id="PF00773">
    <property type="entry name" value="RNB"/>
    <property type="match status" value="1"/>
</dbReference>
<dbReference type="NCBIfam" id="TIGR02063">
    <property type="entry name" value="RNase_R"/>
    <property type="match status" value="1"/>
</dbReference>
<dbReference type="SMART" id="SM00955">
    <property type="entry name" value="RNB"/>
    <property type="match status" value="1"/>
</dbReference>
<dbReference type="GO" id="GO:0008859">
    <property type="term" value="F:exoribonuclease II activity"/>
    <property type="evidence" value="ECO:0007669"/>
    <property type="project" value="UniProtKB-UniRule"/>
</dbReference>
<dbReference type="InterPro" id="IPR050180">
    <property type="entry name" value="RNR_Ribonuclease"/>
</dbReference>
<keyword evidence="4 8" id="KW-0540">Nuclease</keyword>
<comment type="similarity">
    <text evidence="8">Belongs to the RNR ribonuclease family. RNase R subfamily.</text>
</comment>
<dbReference type="STRING" id="927664.SAMN05421780_103137"/>
<dbReference type="AlphaFoldDB" id="A0A1I1GXT2"/>
<keyword evidence="3 8" id="KW-0963">Cytoplasm</keyword>
<name>A0A1I1GXT2_9BACT</name>
<feature type="region of interest" description="Disordered" evidence="9">
    <location>
        <begin position="706"/>
        <end position="730"/>
    </location>
</feature>
<protein>
    <recommendedName>
        <fullName evidence="8">Ribonuclease R</fullName>
        <shortName evidence="8">RNase R</shortName>
        <ecNumber evidence="8">3.1.13.1</ecNumber>
    </recommendedName>
</protein>
<organism evidence="11 12">
    <name type="scientific">Flexibacter flexilis DSM 6793</name>
    <dbReference type="NCBI Taxonomy" id="927664"/>
    <lineage>
        <taxon>Bacteria</taxon>
        <taxon>Pseudomonadati</taxon>
        <taxon>Bacteroidota</taxon>
        <taxon>Cytophagia</taxon>
        <taxon>Cytophagales</taxon>
        <taxon>Flexibacteraceae</taxon>
        <taxon>Flexibacter</taxon>
    </lineage>
</organism>
<evidence type="ECO:0000313" key="11">
    <source>
        <dbReference type="EMBL" id="SFC16659.1"/>
    </source>
</evidence>
<dbReference type="PANTHER" id="PTHR23355">
    <property type="entry name" value="RIBONUCLEASE"/>
    <property type="match status" value="1"/>
</dbReference>
<evidence type="ECO:0000256" key="5">
    <source>
        <dbReference type="ARBA" id="ARBA00022801"/>
    </source>
</evidence>
<comment type="function">
    <text evidence="8">3'-5' exoribonuclease that releases 5'-nucleoside monophosphates and is involved in maturation of structured RNAs.</text>
</comment>
<evidence type="ECO:0000256" key="6">
    <source>
        <dbReference type="ARBA" id="ARBA00022839"/>
    </source>
</evidence>
<dbReference type="OrthoDB" id="9764149at2"/>
<dbReference type="GO" id="GO:0003723">
    <property type="term" value="F:RNA binding"/>
    <property type="evidence" value="ECO:0007669"/>
    <property type="project" value="UniProtKB-UniRule"/>
</dbReference>
<dbReference type="Pfam" id="PF00575">
    <property type="entry name" value="S1"/>
    <property type="match status" value="1"/>
</dbReference>
<evidence type="ECO:0000256" key="3">
    <source>
        <dbReference type="ARBA" id="ARBA00022490"/>
    </source>
</evidence>
<dbReference type="Proteomes" id="UP000199514">
    <property type="component" value="Unassembled WGS sequence"/>
</dbReference>
<dbReference type="InterPro" id="IPR001900">
    <property type="entry name" value="RNase_II/R"/>
</dbReference>
<dbReference type="InterPro" id="IPR003029">
    <property type="entry name" value="S1_domain"/>
</dbReference>
<keyword evidence="7 8" id="KW-0694">RNA-binding</keyword>
<dbReference type="InterPro" id="IPR040476">
    <property type="entry name" value="CSD2"/>
</dbReference>
<evidence type="ECO:0000256" key="7">
    <source>
        <dbReference type="ARBA" id="ARBA00022884"/>
    </source>
</evidence>
<dbReference type="InterPro" id="IPR022966">
    <property type="entry name" value="RNase_II/R_CS"/>
</dbReference>
<dbReference type="InterPro" id="IPR011805">
    <property type="entry name" value="RNase_R"/>
</dbReference>
<dbReference type="InterPro" id="IPR004476">
    <property type="entry name" value="RNase_II/RNase_R"/>
</dbReference>
<dbReference type="CDD" id="cd04471">
    <property type="entry name" value="S1_RNase_R"/>
    <property type="match status" value="1"/>
</dbReference>
<evidence type="ECO:0000313" key="12">
    <source>
        <dbReference type="Proteomes" id="UP000199514"/>
    </source>
</evidence>
<dbReference type="HAMAP" id="MF_01895">
    <property type="entry name" value="RNase_R"/>
    <property type="match status" value="1"/>
</dbReference>
<dbReference type="Pfam" id="PF17876">
    <property type="entry name" value="CSD2"/>
    <property type="match status" value="1"/>
</dbReference>
<sequence length="730" mass="83417">MKNKTNNALPDTTVVLGLLEANQGVTFTFKQLANKLEAHSKPAKIALGNVLEELVRNGRIILTSHEQFMATPQYEYVEGVVDFVNPRFAFIICEGREEDIKIDAEHLHAALDGDKVRVRLYKAGRRSRQEGEVDEILERRRHEFVGRLEINRRLAFVVPDTRKMHVDIFIPSEGIGQAQHGDKVIVKVMDFGNDIRNPEGVVTEILGKAGENNAEMHSILAEFGLPARFEENVDAEANAISTELPAEEIARRRDFRKVTTFTIDPIDAKDFDDAISLRTLENGNWEVGVHIADVSHYVRPNTVLEAEAYRRATSVYLVDRVVPMLPEKLSNELCSLRPHEDKFTFSAVFELDKNARVKDQWFGRTVIHSDRRFTYEEAQEILETGEGDFAKEVLLLNELAHKLREERFRKGSIGFETPEVRFKLDETGKPLAVIPKVRKDAHKLVEDFMLLANKKVAEFVFNQKKDRPKNTMVYRVHDAPDPQKMQTFSNFVKKFGYKLSVEEGHISDSLNSLIADVEGKPEQDALQSLAVRTMAKARYTIENIGHFGLAFKHYTHFTSPIRRYPDVMVHRLLQHYLDGGQPADAVLLEMQCRHSSDMERRASEAERASIKYKQVEFMRMQEEGRIFDGVISGISEWGVYVEITETKCEGMVRFGDLSDDHYEYDKENYRAIGLHKKRILAFGDKVQVRVKNTDLDKRTIDLEFAGTSQMPARAKTSGGGNDRGGRKHRR</sequence>
<keyword evidence="12" id="KW-1185">Reference proteome</keyword>
<proteinExistence type="inferred from homology"/>
<dbReference type="RefSeq" id="WP_091509929.1">
    <property type="nucleotide sequence ID" value="NZ_FOLE01000003.1"/>
</dbReference>
<feature type="domain" description="S1 motif" evidence="10">
    <location>
        <begin position="624"/>
        <end position="705"/>
    </location>
</feature>
<dbReference type="InterPro" id="IPR012340">
    <property type="entry name" value="NA-bd_OB-fold"/>
</dbReference>
<keyword evidence="5 8" id="KW-0378">Hydrolase</keyword>
<dbReference type="InterPro" id="IPR013223">
    <property type="entry name" value="RNase_B_OB_dom"/>
</dbReference>
<evidence type="ECO:0000256" key="1">
    <source>
        <dbReference type="ARBA" id="ARBA00001849"/>
    </source>
</evidence>
<dbReference type="Pfam" id="PF08206">
    <property type="entry name" value="OB_RNB"/>
    <property type="match status" value="1"/>
</dbReference>
<comment type="subcellular location">
    <subcellularLocation>
        <location evidence="2 8">Cytoplasm</location>
    </subcellularLocation>
</comment>
<dbReference type="NCBIfam" id="TIGR00358">
    <property type="entry name" value="3_prime_RNase"/>
    <property type="match status" value="1"/>
</dbReference>
<evidence type="ECO:0000256" key="4">
    <source>
        <dbReference type="ARBA" id="ARBA00022722"/>
    </source>
</evidence>
<dbReference type="PROSITE" id="PS50126">
    <property type="entry name" value="S1"/>
    <property type="match status" value="1"/>
</dbReference>
<dbReference type="PROSITE" id="PS01175">
    <property type="entry name" value="RIBONUCLEASE_II"/>
    <property type="match status" value="1"/>
</dbReference>
<evidence type="ECO:0000256" key="9">
    <source>
        <dbReference type="SAM" id="MobiDB-lite"/>
    </source>
</evidence>
<dbReference type="EC" id="3.1.13.1" evidence="8"/>
<reference evidence="11 12" key="1">
    <citation type="submission" date="2016-10" db="EMBL/GenBank/DDBJ databases">
        <authorList>
            <person name="de Groot N.N."/>
        </authorList>
    </citation>
    <scope>NUCLEOTIDE SEQUENCE [LARGE SCALE GENOMIC DNA]</scope>
    <source>
        <strain evidence="11 12">DSM 6793</strain>
    </source>
</reference>